<feature type="region of interest" description="Disordered" evidence="1">
    <location>
        <begin position="57"/>
        <end position="89"/>
    </location>
</feature>
<keyword evidence="3" id="KW-1185">Reference proteome</keyword>
<feature type="non-terminal residue" evidence="2">
    <location>
        <position position="115"/>
    </location>
</feature>
<reference evidence="2" key="1">
    <citation type="submission" date="2021-06" db="EMBL/GenBank/DDBJ databases">
        <authorList>
            <person name="Kallberg Y."/>
            <person name="Tangrot J."/>
            <person name="Rosling A."/>
        </authorList>
    </citation>
    <scope>NUCLEOTIDE SEQUENCE</scope>
    <source>
        <strain evidence="2">MA453B</strain>
    </source>
</reference>
<accession>A0A9N9HEB6</accession>
<comment type="caution">
    <text evidence="2">The sequence shown here is derived from an EMBL/GenBank/DDBJ whole genome shotgun (WGS) entry which is preliminary data.</text>
</comment>
<dbReference type="Proteomes" id="UP000789405">
    <property type="component" value="Unassembled WGS sequence"/>
</dbReference>
<dbReference type="EMBL" id="CAJVPY010006765">
    <property type="protein sequence ID" value="CAG8668882.1"/>
    <property type="molecule type" value="Genomic_DNA"/>
</dbReference>
<dbReference type="AlphaFoldDB" id="A0A9N9HEB6"/>
<evidence type="ECO:0000256" key="1">
    <source>
        <dbReference type="SAM" id="MobiDB-lite"/>
    </source>
</evidence>
<evidence type="ECO:0000313" key="2">
    <source>
        <dbReference type="EMBL" id="CAG8668882.1"/>
    </source>
</evidence>
<sequence>LYKKCWDFDPQKRPTTKEILTTLDKILEETTSEAFIINRNRRPVPILTRNVPPTLPVVPSTQIYREPSPRSLKPEMISNRSNSHNQDCSKISEDSATLLKVYSRNTITILVRGRY</sequence>
<dbReference type="OrthoDB" id="25766at2759"/>
<gene>
    <name evidence="2" type="ORF">DERYTH_LOCUS11122</name>
</gene>
<name>A0A9N9HEB6_9GLOM</name>
<feature type="compositionally biased region" description="Polar residues" evidence="1">
    <location>
        <begin position="78"/>
        <end position="89"/>
    </location>
</feature>
<proteinExistence type="predicted"/>
<evidence type="ECO:0000313" key="3">
    <source>
        <dbReference type="Proteomes" id="UP000789405"/>
    </source>
</evidence>
<organism evidence="2 3">
    <name type="scientific">Dentiscutata erythropus</name>
    <dbReference type="NCBI Taxonomy" id="1348616"/>
    <lineage>
        <taxon>Eukaryota</taxon>
        <taxon>Fungi</taxon>
        <taxon>Fungi incertae sedis</taxon>
        <taxon>Mucoromycota</taxon>
        <taxon>Glomeromycotina</taxon>
        <taxon>Glomeromycetes</taxon>
        <taxon>Diversisporales</taxon>
        <taxon>Gigasporaceae</taxon>
        <taxon>Dentiscutata</taxon>
    </lineage>
</organism>
<protein>
    <submittedName>
        <fullName evidence="2">12413_t:CDS:1</fullName>
    </submittedName>
</protein>